<gene>
    <name evidence="1" type="ORF">K488DRAFT_33246</name>
</gene>
<reference evidence="1" key="1">
    <citation type="submission" date="2021-02" db="EMBL/GenBank/DDBJ databases">
        <authorList>
            <consortium name="DOE Joint Genome Institute"/>
            <person name="Ahrendt S."/>
            <person name="Looney B.P."/>
            <person name="Miyauchi S."/>
            <person name="Morin E."/>
            <person name="Drula E."/>
            <person name="Courty P.E."/>
            <person name="Chicoki N."/>
            <person name="Fauchery L."/>
            <person name="Kohler A."/>
            <person name="Kuo A."/>
            <person name="Labutti K."/>
            <person name="Pangilinan J."/>
            <person name="Lipzen A."/>
            <person name="Riley R."/>
            <person name="Andreopoulos W."/>
            <person name="He G."/>
            <person name="Johnson J."/>
            <person name="Barry K.W."/>
            <person name="Grigoriev I.V."/>
            <person name="Nagy L."/>
            <person name="Hibbett D."/>
            <person name="Henrissat B."/>
            <person name="Matheny P.B."/>
            <person name="Labbe J."/>
            <person name="Martin F."/>
        </authorList>
    </citation>
    <scope>NUCLEOTIDE SEQUENCE</scope>
    <source>
        <strain evidence="1">EC-137</strain>
    </source>
</reference>
<sequence length="90" mass="9458">LHRAVRTGDDNLVRSLLAAGEDIEARDDGGSTALHIAAKEGRVDIIVRLLLDGGADIDALSPSGMTALHYAVLYGHIEIISILLDRGASV</sequence>
<feature type="non-terminal residue" evidence="1">
    <location>
        <position position="90"/>
    </location>
</feature>
<feature type="non-terminal residue" evidence="1">
    <location>
        <position position="1"/>
    </location>
</feature>
<evidence type="ECO:0000313" key="1">
    <source>
        <dbReference type="EMBL" id="KAI0026616.1"/>
    </source>
</evidence>
<protein>
    <submittedName>
        <fullName evidence="1">Ankyrin repeat-containing domain protein</fullName>
    </submittedName>
</protein>
<keyword evidence="2" id="KW-1185">Reference proteome</keyword>
<name>A0ACB8Q4U0_9AGAM</name>
<reference evidence="1" key="2">
    <citation type="journal article" date="2022" name="New Phytol.">
        <title>Evolutionary transition to the ectomycorrhizal habit in the genomes of a hyperdiverse lineage of mushroom-forming fungi.</title>
        <authorList>
            <person name="Looney B."/>
            <person name="Miyauchi S."/>
            <person name="Morin E."/>
            <person name="Drula E."/>
            <person name="Courty P.E."/>
            <person name="Kohler A."/>
            <person name="Kuo A."/>
            <person name="LaButti K."/>
            <person name="Pangilinan J."/>
            <person name="Lipzen A."/>
            <person name="Riley R."/>
            <person name="Andreopoulos W."/>
            <person name="He G."/>
            <person name="Johnson J."/>
            <person name="Nolan M."/>
            <person name="Tritt A."/>
            <person name="Barry K.W."/>
            <person name="Grigoriev I.V."/>
            <person name="Nagy L.G."/>
            <person name="Hibbett D."/>
            <person name="Henrissat B."/>
            <person name="Matheny P.B."/>
            <person name="Labbe J."/>
            <person name="Martin F.M."/>
        </authorList>
    </citation>
    <scope>NUCLEOTIDE SEQUENCE</scope>
    <source>
        <strain evidence="1">EC-137</strain>
    </source>
</reference>
<accession>A0ACB8Q4U0</accession>
<organism evidence="1 2">
    <name type="scientific">Vararia minispora EC-137</name>
    <dbReference type="NCBI Taxonomy" id="1314806"/>
    <lineage>
        <taxon>Eukaryota</taxon>
        <taxon>Fungi</taxon>
        <taxon>Dikarya</taxon>
        <taxon>Basidiomycota</taxon>
        <taxon>Agaricomycotina</taxon>
        <taxon>Agaricomycetes</taxon>
        <taxon>Russulales</taxon>
        <taxon>Lachnocladiaceae</taxon>
        <taxon>Vararia</taxon>
    </lineage>
</organism>
<comment type="caution">
    <text evidence="1">The sequence shown here is derived from an EMBL/GenBank/DDBJ whole genome shotgun (WGS) entry which is preliminary data.</text>
</comment>
<dbReference type="EMBL" id="MU274342">
    <property type="protein sequence ID" value="KAI0026616.1"/>
    <property type="molecule type" value="Genomic_DNA"/>
</dbReference>
<evidence type="ECO:0000313" key="2">
    <source>
        <dbReference type="Proteomes" id="UP000814128"/>
    </source>
</evidence>
<proteinExistence type="predicted"/>
<dbReference type="Proteomes" id="UP000814128">
    <property type="component" value="Unassembled WGS sequence"/>
</dbReference>